<evidence type="ECO:0000313" key="2">
    <source>
        <dbReference type="EMBL" id="KAL1131053.1"/>
    </source>
</evidence>
<sequence>MASKHRNTFYQNKKQEATEIGPDSLRTSSRRPPTLLLKSAVAFVNVFSCPCVSASSLKRPRTRPVDSETSPPQDMYLVELGLPTALNKLRASPEMQCPTKRAISHICSPSYACNPGLK</sequence>
<evidence type="ECO:0000313" key="3">
    <source>
        <dbReference type="Proteomes" id="UP001558652"/>
    </source>
</evidence>
<gene>
    <name evidence="2" type="ORF">AAG570_012290</name>
</gene>
<keyword evidence="3" id="KW-1185">Reference proteome</keyword>
<proteinExistence type="predicted"/>
<name>A0ABD0Z0M2_9HEMI</name>
<organism evidence="2 3">
    <name type="scientific">Ranatra chinensis</name>
    <dbReference type="NCBI Taxonomy" id="642074"/>
    <lineage>
        <taxon>Eukaryota</taxon>
        <taxon>Metazoa</taxon>
        <taxon>Ecdysozoa</taxon>
        <taxon>Arthropoda</taxon>
        <taxon>Hexapoda</taxon>
        <taxon>Insecta</taxon>
        <taxon>Pterygota</taxon>
        <taxon>Neoptera</taxon>
        <taxon>Paraneoptera</taxon>
        <taxon>Hemiptera</taxon>
        <taxon>Heteroptera</taxon>
        <taxon>Panheteroptera</taxon>
        <taxon>Nepomorpha</taxon>
        <taxon>Nepidae</taxon>
        <taxon>Ranatrinae</taxon>
        <taxon>Ranatra</taxon>
    </lineage>
</organism>
<protein>
    <submittedName>
        <fullName evidence="2">Uncharacterized protein</fullName>
    </submittedName>
</protein>
<evidence type="ECO:0000256" key="1">
    <source>
        <dbReference type="SAM" id="MobiDB-lite"/>
    </source>
</evidence>
<reference evidence="2 3" key="1">
    <citation type="submission" date="2024-07" db="EMBL/GenBank/DDBJ databases">
        <title>Chromosome-level genome assembly of the water stick insect Ranatra chinensis (Heteroptera: Nepidae).</title>
        <authorList>
            <person name="Liu X."/>
        </authorList>
    </citation>
    <scope>NUCLEOTIDE SEQUENCE [LARGE SCALE GENOMIC DNA]</scope>
    <source>
        <strain evidence="2">Cailab_2021Rc</strain>
        <tissue evidence="2">Muscle</tissue>
    </source>
</reference>
<dbReference type="AlphaFoldDB" id="A0ABD0Z0M2"/>
<comment type="caution">
    <text evidence="2">The sequence shown here is derived from an EMBL/GenBank/DDBJ whole genome shotgun (WGS) entry which is preliminary data.</text>
</comment>
<dbReference type="Proteomes" id="UP001558652">
    <property type="component" value="Unassembled WGS sequence"/>
</dbReference>
<feature type="region of interest" description="Disordered" evidence="1">
    <location>
        <begin position="1"/>
        <end position="31"/>
    </location>
</feature>
<dbReference type="EMBL" id="JBFDAA010000007">
    <property type="protein sequence ID" value="KAL1131053.1"/>
    <property type="molecule type" value="Genomic_DNA"/>
</dbReference>
<accession>A0ABD0Z0M2</accession>